<sequence>MGQEAAVQEEGLTIPLIDFSKFLHGSSTERTEAADAILHGFKTAGFIYLKNHPIPRSTVRAVFARSASFFVCAHDRGARVAHKLCVDYPTRVEKAIFLDICPTLAMYSKTDLAFAQAYFHWFFLIQKEPLPETLISNSPREFAQLFMGGRQAKGLTIFENSHFDSYVKGLGDPAAVHGMCQDYRASVSLDLDEARDDLSKGRLVQCPLRVFWGRHGVIEKCFDAVKEWQAVTSDDVTVEGRSLDSGHYIPEQVPETVASEVLIGSSFYRPPRHPTTGMRPGYKSQPTRRLRYYSDRLQPLAKMAATTLKIAVIPGDGIGQEVMPQGIRCLEAIGRAYNITFQFEWFDFANCRHYLEHGDMMPPDWKEKLIKFDAIYFGAVGLPDVVPDDVSLWGSLIKFRREFDQYINLRPCRLMPGIRCPLADRKPGDIDFWVVRENTEGEYSSIGGKIFEGTERETVLQETVMTRIGVDRVLRYAFELAQSRPRKRLTSATKSNGISVTMPYWDERVREMAKSFPGINVDKYHIDILTAHFVQRPDIFDVIVASNLFGDILSDLGPACTGTIGIAPSANINPEGKFPSLFEPVHGSAPDIAGKGIANPVGMIWAGQMMLQHFGHTAAADALLQAIENVLARSDPSIMTPDMGGRGTTLSFGDEVEREILAASGLPASNVNGSGEGGSSQQYLQNKL</sequence>
<proteinExistence type="predicted"/>
<dbReference type="EMBL" id="JANJQO010000389">
    <property type="protein sequence ID" value="KAJ2978303.1"/>
    <property type="molecule type" value="Genomic_DNA"/>
</dbReference>
<keyword evidence="2" id="KW-1185">Reference proteome</keyword>
<name>A0ACC1NIX6_9HYPO</name>
<comment type="caution">
    <text evidence="1">The sequence shown here is derived from an EMBL/GenBank/DDBJ whole genome shotgun (WGS) entry which is preliminary data.</text>
</comment>
<accession>A0ACC1NIX6</accession>
<dbReference type="Proteomes" id="UP001143910">
    <property type="component" value="Unassembled WGS sequence"/>
</dbReference>
<reference evidence="1" key="1">
    <citation type="submission" date="2022-08" db="EMBL/GenBank/DDBJ databases">
        <title>Genome Sequence of Lecanicillium fungicola.</title>
        <authorList>
            <person name="Buettner E."/>
        </authorList>
    </citation>
    <scope>NUCLEOTIDE SEQUENCE</scope>
    <source>
        <strain evidence="1">Babe33</strain>
    </source>
</reference>
<gene>
    <name evidence="1" type="ORF">NQ176_g3889</name>
</gene>
<protein>
    <submittedName>
        <fullName evidence="1">Uncharacterized protein</fullName>
    </submittedName>
</protein>
<evidence type="ECO:0000313" key="1">
    <source>
        <dbReference type="EMBL" id="KAJ2978303.1"/>
    </source>
</evidence>
<evidence type="ECO:0000313" key="2">
    <source>
        <dbReference type="Proteomes" id="UP001143910"/>
    </source>
</evidence>
<organism evidence="1 2">
    <name type="scientific">Zarea fungicola</name>
    <dbReference type="NCBI Taxonomy" id="93591"/>
    <lineage>
        <taxon>Eukaryota</taxon>
        <taxon>Fungi</taxon>
        <taxon>Dikarya</taxon>
        <taxon>Ascomycota</taxon>
        <taxon>Pezizomycotina</taxon>
        <taxon>Sordariomycetes</taxon>
        <taxon>Hypocreomycetidae</taxon>
        <taxon>Hypocreales</taxon>
        <taxon>Cordycipitaceae</taxon>
        <taxon>Zarea</taxon>
    </lineage>
</organism>